<sequence length="291" mass="32371">MKKLATESALHRAVLKNSIGGITFICASALVHADTISTKIDLGEPFPFRMEDGIKHEVNLDIGYQFDTIKKVCINTKVKNGTAGGVSYETKSEPAGPFTFPYFESQALMLFRSIELSTPENPNPVPQLQESINICGEENSLLAKNFFDGEGKFTFIVSGGYIDFWDFELVVEGDVSDTQLAIVLDEPVEFSVPSYGGRVNYDASIRNLDSSQSLVTLEQWSVLTLPNGDNYPIHKSRDVVLNYSEAKDYTRNYLTIPGWFEAGDYELTWYVADPSTGIRVKDSLHFTKSAD</sequence>
<proteinExistence type="predicted"/>
<keyword evidence="2" id="KW-1185">Reference proteome</keyword>
<dbReference type="Gene3D" id="2.60.40.3880">
    <property type="match status" value="1"/>
</dbReference>
<dbReference type="Proteomes" id="UP001055658">
    <property type="component" value="Chromosome"/>
</dbReference>
<name>A0ABY4VCJ8_9GAMM</name>
<gene>
    <name evidence="1" type="ORF">MJO52_13700</name>
</gene>
<protein>
    <submittedName>
        <fullName evidence="1">Uncharacterized protein</fullName>
    </submittedName>
</protein>
<organism evidence="1 2">
    <name type="scientific">Microbulbifer variabilis</name>
    <dbReference type="NCBI Taxonomy" id="266805"/>
    <lineage>
        <taxon>Bacteria</taxon>
        <taxon>Pseudomonadati</taxon>
        <taxon>Pseudomonadota</taxon>
        <taxon>Gammaproteobacteria</taxon>
        <taxon>Cellvibrionales</taxon>
        <taxon>Microbulbiferaceae</taxon>
        <taxon>Microbulbifer</taxon>
    </lineage>
</organism>
<evidence type="ECO:0000313" key="1">
    <source>
        <dbReference type="EMBL" id="USD20132.1"/>
    </source>
</evidence>
<evidence type="ECO:0000313" key="2">
    <source>
        <dbReference type="Proteomes" id="UP001055658"/>
    </source>
</evidence>
<accession>A0ABY4VCJ8</accession>
<dbReference type="RefSeq" id="WP_252082243.1">
    <property type="nucleotide sequence ID" value="NZ_CP092418.1"/>
</dbReference>
<reference evidence="1" key="1">
    <citation type="submission" date="2022-02" db="EMBL/GenBank/DDBJ databases">
        <title>Coral-associated bacteria.</title>
        <authorList>
            <person name="Tang K."/>
            <person name="Wang X."/>
        </authorList>
    </citation>
    <scope>NUCLEOTIDE SEQUENCE</scope>
    <source>
        <strain evidence="1">SCSIO 43006</strain>
    </source>
</reference>
<dbReference type="EMBL" id="CP092418">
    <property type="protein sequence ID" value="USD20132.1"/>
    <property type="molecule type" value="Genomic_DNA"/>
</dbReference>